<sequence length="218" mass="25265">MGQIGPGIRGDTLGSTDHVLFEELQLLVLGDVVPLNYYIPEQDFFNQIEQYKDKWTDLPCNLQLPRKGLLLTGLETDTYTDSLKIQSVAKKLNNFGISELDFKYPTKLYNDLLCLIPLMDHFSPLGRSFLLKLDMGGGFPPHRDSPEIPREVFSIFVFFGKPFKWFMDNKKIDIELGRVYYINTRKLHETVCNEDSSFHVCLRVPQTMENIYKLMNML</sequence>
<dbReference type="InterPro" id="IPR027443">
    <property type="entry name" value="IPNS-like_sf"/>
</dbReference>
<organism evidence="1">
    <name type="scientific">marine metagenome</name>
    <dbReference type="NCBI Taxonomy" id="408172"/>
    <lineage>
        <taxon>unclassified sequences</taxon>
        <taxon>metagenomes</taxon>
        <taxon>ecological metagenomes</taxon>
    </lineage>
</organism>
<protein>
    <recommendedName>
        <fullName evidence="2">Aspartyl/asparaginy/proline hydroxylase domain-containing protein</fullName>
    </recommendedName>
</protein>
<proteinExistence type="predicted"/>
<dbReference type="EMBL" id="UINC01031466">
    <property type="protein sequence ID" value="SVB17562.1"/>
    <property type="molecule type" value="Genomic_DNA"/>
</dbReference>
<dbReference type="Gene3D" id="2.60.120.330">
    <property type="entry name" value="B-lactam Antibiotic, Isopenicillin N Synthase, Chain"/>
    <property type="match status" value="1"/>
</dbReference>
<accession>A0A382BVN1</accession>
<evidence type="ECO:0000313" key="1">
    <source>
        <dbReference type="EMBL" id="SVB17562.1"/>
    </source>
</evidence>
<dbReference type="SUPFAM" id="SSF51197">
    <property type="entry name" value="Clavaminate synthase-like"/>
    <property type="match status" value="1"/>
</dbReference>
<name>A0A382BVN1_9ZZZZ</name>
<evidence type="ECO:0008006" key="2">
    <source>
        <dbReference type="Google" id="ProtNLM"/>
    </source>
</evidence>
<reference evidence="1" key="1">
    <citation type="submission" date="2018-05" db="EMBL/GenBank/DDBJ databases">
        <authorList>
            <person name="Lanie J.A."/>
            <person name="Ng W.-L."/>
            <person name="Kazmierczak K.M."/>
            <person name="Andrzejewski T.M."/>
            <person name="Davidsen T.M."/>
            <person name="Wayne K.J."/>
            <person name="Tettelin H."/>
            <person name="Glass J.I."/>
            <person name="Rusch D."/>
            <person name="Podicherti R."/>
            <person name="Tsui H.-C.T."/>
            <person name="Winkler M.E."/>
        </authorList>
    </citation>
    <scope>NUCLEOTIDE SEQUENCE</scope>
</reference>
<gene>
    <name evidence="1" type="ORF">METZ01_LOCUS170416</name>
</gene>
<dbReference type="AlphaFoldDB" id="A0A382BVN1"/>